<organism evidence="1">
    <name type="scientific">metagenome</name>
    <dbReference type="NCBI Taxonomy" id="256318"/>
    <lineage>
        <taxon>unclassified sequences</taxon>
        <taxon>metagenomes</taxon>
    </lineage>
</organism>
<dbReference type="AlphaFoldDB" id="A0A2P2C5Y5"/>
<dbReference type="EMBL" id="CZKA01000037">
    <property type="protein sequence ID" value="CUR57409.1"/>
    <property type="molecule type" value="Genomic_DNA"/>
</dbReference>
<gene>
    <name evidence="1" type="ORF">NOCA2420002</name>
</gene>
<reference evidence="1" key="1">
    <citation type="submission" date="2015-08" db="EMBL/GenBank/DDBJ databases">
        <authorList>
            <person name="Babu N.S."/>
            <person name="Beckwith C.J."/>
            <person name="Beseler K.G."/>
            <person name="Brison A."/>
            <person name="Carone J.V."/>
            <person name="Caskin T.P."/>
            <person name="Diamond M."/>
            <person name="Durham M.E."/>
            <person name="Foxe J.M."/>
            <person name="Go M."/>
            <person name="Henderson B.A."/>
            <person name="Jones I.B."/>
            <person name="McGettigan J.A."/>
            <person name="Micheletti S.J."/>
            <person name="Nasrallah M.E."/>
            <person name="Ortiz D."/>
            <person name="Piller C.R."/>
            <person name="Privatt S.R."/>
            <person name="Schneider S.L."/>
            <person name="Sharp S."/>
            <person name="Smith T.C."/>
            <person name="Stanton J.D."/>
            <person name="Ullery H.E."/>
            <person name="Wilson R.J."/>
            <person name="Serrano M.G."/>
            <person name="Buck G."/>
            <person name="Lee V."/>
            <person name="Wang Y."/>
            <person name="Carvalho R."/>
            <person name="Voegtly L."/>
            <person name="Shi R."/>
            <person name="Duckworth R."/>
            <person name="Johnson A."/>
            <person name="Loviza R."/>
            <person name="Walstead R."/>
            <person name="Shah Z."/>
            <person name="Kiflezghi M."/>
            <person name="Wade K."/>
            <person name="Ball S.L."/>
            <person name="Bradley K.W."/>
            <person name="Asai D.J."/>
            <person name="Bowman C.A."/>
            <person name="Russell D.A."/>
            <person name="Pope W.H."/>
            <person name="Jacobs-Sera D."/>
            <person name="Hendrix R.W."/>
            <person name="Hatfull G.F."/>
        </authorList>
    </citation>
    <scope>NUCLEOTIDE SEQUENCE</scope>
</reference>
<proteinExistence type="predicted"/>
<accession>A0A2P2C5Y5</accession>
<evidence type="ECO:0000313" key="1">
    <source>
        <dbReference type="EMBL" id="CUR57409.1"/>
    </source>
</evidence>
<protein>
    <submittedName>
        <fullName evidence="1">Uncharacterized protein</fullName>
    </submittedName>
</protein>
<sequence>MVVLLVVAGCAIAAVVLSLDRGAQSSLVVDQAVVEEWERTVTPGLDDLNSRGLPPRPVAAARATALPDLPMGAGS</sequence>
<name>A0A2P2C5Y5_9ZZZZ</name>